<dbReference type="OrthoDB" id="5146042at2"/>
<dbReference type="EMBL" id="CP047156">
    <property type="protein sequence ID" value="QHC01140.1"/>
    <property type="molecule type" value="Genomic_DNA"/>
</dbReference>
<dbReference type="Proteomes" id="UP000463857">
    <property type="component" value="Chromosome"/>
</dbReference>
<protein>
    <recommendedName>
        <fullName evidence="3">DUF559 domain-containing protein</fullName>
    </recommendedName>
</protein>
<evidence type="ECO:0000313" key="2">
    <source>
        <dbReference type="Proteomes" id="UP000463857"/>
    </source>
</evidence>
<evidence type="ECO:0008006" key="3">
    <source>
        <dbReference type="Google" id="ProtNLM"/>
    </source>
</evidence>
<organism evidence="1 2">
    <name type="scientific">Epidermidibacterium keratini</name>
    <dbReference type="NCBI Taxonomy" id="1891644"/>
    <lineage>
        <taxon>Bacteria</taxon>
        <taxon>Bacillati</taxon>
        <taxon>Actinomycetota</taxon>
        <taxon>Actinomycetes</taxon>
        <taxon>Sporichthyales</taxon>
        <taxon>Sporichthyaceae</taxon>
        <taxon>Epidermidibacterium</taxon>
    </lineage>
</organism>
<accession>A0A7L4YPT5</accession>
<proteinExistence type="predicted"/>
<sequence length="306" mass="33739">MHPRQEISPARRRIADARGGVVHLDELRADGIGRAALSRLRGTELRELGSSWFALTTVTWRGYVHAAADIAGDDAAAIGSTAAALHGLGEQVLPISFACFGGRAPQARGWVTFTRAKPDLRIVQQGTDPPRIGLEDAVLDVAATARDDVAAIAVITRALQERRTTPERLLARLAARARVRRRDLLEKLLRDAAGLDSALEHAYVRNVEQAHGLPPMERQFVVPETSHHSDGAYADLRTLIELDGVAYHDPDADRELDNLHWGLRYGTFRFKWEDAHAERCRTARTVAAIFGWVGPPKRCPRCPDLP</sequence>
<reference evidence="1 2" key="1">
    <citation type="journal article" date="2018" name="Int. J. Syst. Evol. Microbiol.">
        <title>Epidermidibacterium keratini gen. nov., sp. nov., a member of the family Sporichthyaceae, isolated from keratin epidermis.</title>
        <authorList>
            <person name="Lee D.G."/>
            <person name="Trujillo M.E."/>
            <person name="Kang S."/>
            <person name="Nam J.J."/>
            <person name="Kim Y.J."/>
        </authorList>
    </citation>
    <scope>NUCLEOTIDE SEQUENCE [LARGE SCALE GENOMIC DNA]</scope>
    <source>
        <strain evidence="1 2">EPI-7</strain>
    </source>
</reference>
<keyword evidence="2" id="KW-1185">Reference proteome</keyword>
<dbReference type="InParanoid" id="A0A7L4YPT5"/>
<gene>
    <name evidence="1" type="ORF">EK0264_13125</name>
</gene>
<dbReference type="KEGG" id="eke:EK0264_13125"/>
<dbReference type="AlphaFoldDB" id="A0A7L4YPT5"/>
<name>A0A7L4YPT5_9ACTN</name>
<dbReference type="RefSeq" id="WP_159546277.1">
    <property type="nucleotide sequence ID" value="NZ_CP047156.1"/>
</dbReference>
<evidence type="ECO:0000313" key="1">
    <source>
        <dbReference type="EMBL" id="QHC01140.1"/>
    </source>
</evidence>